<evidence type="ECO:0000259" key="5">
    <source>
        <dbReference type="PROSITE" id="PS51181"/>
    </source>
</evidence>
<dbReference type="PANTHER" id="PTHR12305">
    <property type="entry name" value="PHOSPHATASE WITH HOMOLOGY TO TENSIN"/>
    <property type="match status" value="1"/>
</dbReference>
<dbReference type="GO" id="GO:0016314">
    <property type="term" value="F:phosphatidylinositol-3,4,5-trisphosphate 3-phosphatase activity"/>
    <property type="evidence" value="ECO:0007669"/>
    <property type="project" value="UniProtKB-EC"/>
</dbReference>
<feature type="region of interest" description="Disordered" evidence="3">
    <location>
        <begin position="179"/>
        <end position="233"/>
    </location>
</feature>
<dbReference type="GO" id="GO:0051896">
    <property type="term" value="P:regulation of phosphatidylinositol 3-kinase/protein kinase B signal transduction"/>
    <property type="evidence" value="ECO:0007669"/>
    <property type="project" value="TreeGrafter"/>
</dbReference>
<dbReference type="GO" id="GO:0042995">
    <property type="term" value="C:cell projection"/>
    <property type="evidence" value="ECO:0007669"/>
    <property type="project" value="TreeGrafter"/>
</dbReference>
<dbReference type="GO" id="GO:0043491">
    <property type="term" value="P:phosphatidylinositol 3-kinase/protein kinase B signal transduction"/>
    <property type="evidence" value="ECO:0007669"/>
    <property type="project" value="TreeGrafter"/>
</dbReference>
<keyword evidence="2" id="KW-0378">Hydrolase</keyword>
<evidence type="ECO:0000256" key="2">
    <source>
        <dbReference type="ARBA" id="ARBA00022801"/>
    </source>
</evidence>
<dbReference type="OrthoDB" id="5632at2759"/>
<gene>
    <name evidence="6" type="ORF">PLEOSDRAFT_1050542</name>
</gene>
<protein>
    <recommendedName>
        <fullName evidence="1">phosphatidylinositol-3,4,5-trisphosphate 3-phosphatase</fullName>
        <ecNumber evidence="1">3.1.3.67</ecNumber>
    </recommendedName>
</protein>
<dbReference type="GO" id="GO:0005829">
    <property type="term" value="C:cytosol"/>
    <property type="evidence" value="ECO:0007669"/>
    <property type="project" value="TreeGrafter"/>
</dbReference>
<dbReference type="PANTHER" id="PTHR12305:SF81">
    <property type="entry name" value="PHOSPHATIDYLINOSITOL 3,4,5-TRISPHOSPHATE 3-PHOSPHATASE AND DUAL-SPECIFICITY PROTEIN PHOSPHATASE PTEN"/>
    <property type="match status" value="1"/>
</dbReference>
<evidence type="ECO:0000313" key="6">
    <source>
        <dbReference type="EMBL" id="KDQ22228.1"/>
    </source>
</evidence>
<evidence type="ECO:0000313" key="7">
    <source>
        <dbReference type="Proteomes" id="UP000027073"/>
    </source>
</evidence>
<dbReference type="Proteomes" id="UP000027073">
    <property type="component" value="Unassembled WGS sequence"/>
</dbReference>
<dbReference type="InterPro" id="IPR029023">
    <property type="entry name" value="Tensin_phosphatase"/>
</dbReference>
<dbReference type="PROSITE" id="PS51181">
    <property type="entry name" value="PPASE_TENSIN"/>
    <property type="match status" value="1"/>
</dbReference>
<dbReference type="HOGENOM" id="CLU_026170_0_0_1"/>
<evidence type="ECO:0000259" key="4">
    <source>
        <dbReference type="PROSITE" id="PS50056"/>
    </source>
</evidence>
<dbReference type="PROSITE" id="PS00383">
    <property type="entry name" value="TYR_PHOSPHATASE_1"/>
    <property type="match status" value="1"/>
</dbReference>
<dbReference type="PROSITE" id="PS50056">
    <property type="entry name" value="TYR_PHOSPHATASE_2"/>
    <property type="match status" value="1"/>
</dbReference>
<organism evidence="6 7">
    <name type="scientific">Pleurotus ostreatus (strain PC15)</name>
    <name type="common">Oyster mushroom</name>
    <dbReference type="NCBI Taxonomy" id="1137138"/>
    <lineage>
        <taxon>Eukaryota</taxon>
        <taxon>Fungi</taxon>
        <taxon>Dikarya</taxon>
        <taxon>Basidiomycota</taxon>
        <taxon>Agaricomycotina</taxon>
        <taxon>Agaricomycetes</taxon>
        <taxon>Agaricomycetidae</taxon>
        <taxon>Agaricales</taxon>
        <taxon>Pleurotineae</taxon>
        <taxon>Pleurotaceae</taxon>
        <taxon>Pleurotus</taxon>
    </lineage>
</organism>
<dbReference type="InterPro" id="IPR051281">
    <property type="entry name" value="Dual-spec_lipid-protein_phosph"/>
</dbReference>
<dbReference type="GO" id="GO:0046856">
    <property type="term" value="P:phosphatidylinositol dephosphorylation"/>
    <property type="evidence" value="ECO:0007669"/>
    <property type="project" value="TreeGrafter"/>
</dbReference>
<accession>A0A067N2I3</accession>
<feature type="domain" description="Tyrosine specific protein phosphatases" evidence="4">
    <location>
        <begin position="128"/>
        <end position="148"/>
    </location>
</feature>
<dbReference type="GO" id="GO:0004725">
    <property type="term" value="F:protein tyrosine phosphatase activity"/>
    <property type="evidence" value="ECO:0007669"/>
    <property type="project" value="TreeGrafter"/>
</dbReference>
<name>A0A067N2I3_PLEO1</name>
<sequence length="591" mass="65674">MADYVRRLVSGDKARFKDEDMHLELDLVYVTDQVIVMGYPAAGIEGFYRNKREDAKKFLERRHGNNFWATQVFNFCPIKENSYPSSVFGGRVSRYPFPDHHAPPLAIMPLLAREMRAWLSGSSDRVGVLHCKAGKGRSGTMACTYLLSLDDSPAAPRSERGNETKLLAERKADELMQAVPEDEEDSAAQDDDATDDQTDPKTSHKQSLTSVLELHTSKRMKASSSPNGKVKQGVSIPSQRRWLHYWSLILAHEAPSNLWPAVTPKPPSPKVRLTEMQVRMREPSTMKMGLVKAANIVMGYTSSKNASISKLANGGKRGGQIWASLARYDDGLVDLLERWEVQTRDELSGHMGRRKAGSEHMGEEELSKVFEDGKWDHKKMVRSFARMGTTEEHATTKEGEEKVRGSILTITPADREKTTAYTLRPLNSDAWSDLRSGLKPSDGEGVQLDGVNIPSSETNSIYDVTQTLKGDKGIILDAAREVRIKLYMGQVFMGWFWFIPTFHIGESLGPAKFTLSRKDIDFPLGIGSAILDVEILMEWVSEGEPLQPAARQTSEDALVKGENEPAGLAPMLPLVSEPMAPAVEVKQAAED</sequence>
<evidence type="ECO:0000256" key="1">
    <source>
        <dbReference type="ARBA" id="ARBA00013015"/>
    </source>
</evidence>
<feature type="domain" description="Phosphatase tensin-type" evidence="5">
    <location>
        <begin position="16"/>
        <end position="253"/>
    </location>
</feature>
<dbReference type="InterPro" id="IPR016130">
    <property type="entry name" value="Tyr_Pase_AS"/>
</dbReference>
<dbReference type="EMBL" id="KL198014">
    <property type="protein sequence ID" value="KDQ22228.1"/>
    <property type="molecule type" value="Genomic_DNA"/>
</dbReference>
<dbReference type="InParanoid" id="A0A067N2I3"/>
<dbReference type="Gene3D" id="3.90.190.10">
    <property type="entry name" value="Protein tyrosine phosphatase superfamily"/>
    <property type="match status" value="1"/>
</dbReference>
<dbReference type="GO" id="GO:0048870">
    <property type="term" value="P:cell motility"/>
    <property type="evidence" value="ECO:0007669"/>
    <property type="project" value="TreeGrafter"/>
</dbReference>
<dbReference type="SUPFAM" id="SSF52799">
    <property type="entry name" value="(Phosphotyrosine protein) phosphatases II"/>
    <property type="match status" value="1"/>
</dbReference>
<evidence type="ECO:0000256" key="3">
    <source>
        <dbReference type="SAM" id="MobiDB-lite"/>
    </source>
</evidence>
<dbReference type="GO" id="GO:0005634">
    <property type="term" value="C:nucleus"/>
    <property type="evidence" value="ECO:0007669"/>
    <property type="project" value="TreeGrafter"/>
</dbReference>
<feature type="compositionally biased region" description="Acidic residues" evidence="3">
    <location>
        <begin position="180"/>
        <end position="197"/>
    </location>
</feature>
<dbReference type="STRING" id="1137138.A0A067N2I3"/>
<dbReference type="GO" id="GO:0005886">
    <property type="term" value="C:plasma membrane"/>
    <property type="evidence" value="ECO:0007669"/>
    <property type="project" value="TreeGrafter"/>
</dbReference>
<dbReference type="EC" id="3.1.3.67" evidence="1"/>
<proteinExistence type="predicted"/>
<dbReference type="AlphaFoldDB" id="A0A067N2I3"/>
<dbReference type="InterPro" id="IPR029021">
    <property type="entry name" value="Prot-tyrosine_phosphatase-like"/>
</dbReference>
<dbReference type="InterPro" id="IPR000387">
    <property type="entry name" value="Tyr_Pase_dom"/>
</dbReference>
<reference evidence="7" key="1">
    <citation type="journal article" date="2014" name="Proc. Natl. Acad. Sci. U.S.A.">
        <title>Extensive sampling of basidiomycete genomes demonstrates inadequacy of the white-rot/brown-rot paradigm for wood decay fungi.</title>
        <authorList>
            <person name="Riley R."/>
            <person name="Salamov A.A."/>
            <person name="Brown D.W."/>
            <person name="Nagy L.G."/>
            <person name="Floudas D."/>
            <person name="Held B.W."/>
            <person name="Levasseur A."/>
            <person name="Lombard V."/>
            <person name="Morin E."/>
            <person name="Otillar R."/>
            <person name="Lindquist E.A."/>
            <person name="Sun H."/>
            <person name="LaButti K.M."/>
            <person name="Schmutz J."/>
            <person name="Jabbour D."/>
            <person name="Luo H."/>
            <person name="Baker S.E."/>
            <person name="Pisabarro A.G."/>
            <person name="Walton J.D."/>
            <person name="Blanchette R.A."/>
            <person name="Henrissat B."/>
            <person name="Martin F."/>
            <person name="Cullen D."/>
            <person name="Hibbett D.S."/>
            <person name="Grigoriev I.V."/>
        </authorList>
    </citation>
    <scope>NUCLEOTIDE SEQUENCE [LARGE SCALE GENOMIC DNA]</scope>
    <source>
        <strain evidence="7">PC15</strain>
    </source>
</reference>